<sequence length="51" mass="5055">MKKMQQAVVSLTFLALALFAQALADPANVGSGLGSAVSIPTGQSAPVPSGR</sequence>
<evidence type="ECO:0000313" key="2">
    <source>
        <dbReference type="EMBL" id="RIH90233.1"/>
    </source>
</evidence>
<proteinExistence type="predicted"/>
<gene>
    <name evidence="2" type="ORF">Mterra_00608</name>
</gene>
<keyword evidence="3" id="KW-1185">Reference proteome</keyword>
<dbReference type="RefSeq" id="WP_170159532.1">
    <property type="nucleotide sequence ID" value="NZ_QXDL01000014.1"/>
</dbReference>
<comment type="caution">
    <text evidence="2">The sequence shown here is derived from an EMBL/GenBank/DDBJ whole genome shotgun (WGS) entry which is preliminary data.</text>
</comment>
<reference evidence="2 3" key="1">
    <citation type="submission" date="2018-08" db="EMBL/GenBank/DDBJ databases">
        <title>Meiothermus terrae DSM 26712 genome sequencing project.</title>
        <authorList>
            <person name="Da Costa M.S."/>
            <person name="Albuquerque L."/>
            <person name="Raposo P."/>
            <person name="Froufe H.J.C."/>
            <person name="Barroso C.S."/>
            <person name="Egas C."/>
        </authorList>
    </citation>
    <scope>NUCLEOTIDE SEQUENCE [LARGE SCALE GENOMIC DNA]</scope>
    <source>
        <strain evidence="2 3">DSM 26712</strain>
    </source>
</reference>
<feature type="chain" id="PRO_5017317531" evidence="1">
    <location>
        <begin position="25"/>
        <end position="51"/>
    </location>
</feature>
<dbReference type="EMBL" id="QXDL01000014">
    <property type="protein sequence ID" value="RIH90233.1"/>
    <property type="molecule type" value="Genomic_DNA"/>
</dbReference>
<protein>
    <submittedName>
        <fullName evidence="2">Uncharacterized protein</fullName>
    </submittedName>
</protein>
<organism evidence="2 3">
    <name type="scientific">Calidithermus terrae</name>
    <dbReference type="NCBI Taxonomy" id="1408545"/>
    <lineage>
        <taxon>Bacteria</taxon>
        <taxon>Thermotogati</taxon>
        <taxon>Deinococcota</taxon>
        <taxon>Deinococci</taxon>
        <taxon>Thermales</taxon>
        <taxon>Thermaceae</taxon>
        <taxon>Calidithermus</taxon>
    </lineage>
</organism>
<name>A0A399F2C6_9DEIN</name>
<evidence type="ECO:0000256" key="1">
    <source>
        <dbReference type="SAM" id="SignalP"/>
    </source>
</evidence>
<dbReference type="AlphaFoldDB" id="A0A399F2C6"/>
<keyword evidence="1" id="KW-0732">Signal</keyword>
<feature type="signal peptide" evidence="1">
    <location>
        <begin position="1"/>
        <end position="24"/>
    </location>
</feature>
<accession>A0A399F2C6</accession>
<dbReference type="Proteomes" id="UP000265715">
    <property type="component" value="Unassembled WGS sequence"/>
</dbReference>
<evidence type="ECO:0000313" key="3">
    <source>
        <dbReference type="Proteomes" id="UP000265715"/>
    </source>
</evidence>